<name>A0A4Y2AHI3_ARAVE</name>
<dbReference type="AlphaFoldDB" id="A0A4Y2AHI3"/>
<accession>A0A4Y2AHI3</accession>
<keyword evidence="2" id="KW-1185">Reference proteome</keyword>
<organism evidence="1 2">
    <name type="scientific">Araneus ventricosus</name>
    <name type="common">Orbweaver spider</name>
    <name type="synonym">Epeira ventricosa</name>
    <dbReference type="NCBI Taxonomy" id="182803"/>
    <lineage>
        <taxon>Eukaryota</taxon>
        <taxon>Metazoa</taxon>
        <taxon>Ecdysozoa</taxon>
        <taxon>Arthropoda</taxon>
        <taxon>Chelicerata</taxon>
        <taxon>Arachnida</taxon>
        <taxon>Araneae</taxon>
        <taxon>Araneomorphae</taxon>
        <taxon>Entelegynae</taxon>
        <taxon>Araneoidea</taxon>
        <taxon>Araneidae</taxon>
        <taxon>Araneus</taxon>
    </lineage>
</organism>
<dbReference type="Proteomes" id="UP000499080">
    <property type="component" value="Unassembled WGS sequence"/>
</dbReference>
<proteinExistence type="predicted"/>
<dbReference type="EMBL" id="BGPR01000018">
    <property type="protein sequence ID" value="GBL79248.1"/>
    <property type="molecule type" value="Genomic_DNA"/>
</dbReference>
<gene>
    <name evidence="1" type="ORF">AVEN_92470_1</name>
</gene>
<protein>
    <submittedName>
        <fullName evidence="1">Uncharacterized protein</fullName>
    </submittedName>
</protein>
<sequence>MNLRKTKLSHYKKSFWSSQRVRSAFEKTASASKNEESKEIKNRLYAHPSQLNSLVAVKSCGAGNPIQGFSCRRNCLYVPSLRLKSDDVLEWRNGTPFPVADACV</sequence>
<evidence type="ECO:0000313" key="1">
    <source>
        <dbReference type="EMBL" id="GBL79248.1"/>
    </source>
</evidence>
<comment type="caution">
    <text evidence="1">The sequence shown here is derived from an EMBL/GenBank/DDBJ whole genome shotgun (WGS) entry which is preliminary data.</text>
</comment>
<evidence type="ECO:0000313" key="2">
    <source>
        <dbReference type="Proteomes" id="UP000499080"/>
    </source>
</evidence>
<reference evidence="1 2" key="1">
    <citation type="journal article" date="2019" name="Sci. Rep.">
        <title>Orb-weaving spider Araneus ventricosus genome elucidates the spidroin gene catalogue.</title>
        <authorList>
            <person name="Kono N."/>
            <person name="Nakamura H."/>
            <person name="Ohtoshi R."/>
            <person name="Moran D.A.P."/>
            <person name="Shinohara A."/>
            <person name="Yoshida Y."/>
            <person name="Fujiwara M."/>
            <person name="Mori M."/>
            <person name="Tomita M."/>
            <person name="Arakawa K."/>
        </authorList>
    </citation>
    <scope>NUCLEOTIDE SEQUENCE [LARGE SCALE GENOMIC DNA]</scope>
</reference>